<evidence type="ECO:0000256" key="1">
    <source>
        <dbReference type="SAM" id="MobiDB-lite"/>
    </source>
</evidence>
<dbReference type="Pfam" id="PF05662">
    <property type="entry name" value="YadA_stalk"/>
    <property type="match status" value="4"/>
</dbReference>
<feature type="domain" description="Trimeric autotransporter adhesin YadA-like stalk" evidence="3">
    <location>
        <begin position="178"/>
        <end position="221"/>
    </location>
</feature>
<gene>
    <name evidence="4" type="ORF">BgramDRAFT_3124</name>
</gene>
<feature type="domain" description="Trimeric autotransporter adhesin YadA-like stalk" evidence="3">
    <location>
        <begin position="507"/>
        <end position="548"/>
    </location>
</feature>
<feature type="region of interest" description="Disordered" evidence="1">
    <location>
        <begin position="698"/>
        <end position="831"/>
    </location>
</feature>
<feature type="region of interest" description="Disordered" evidence="1">
    <location>
        <begin position="1"/>
        <end position="22"/>
    </location>
</feature>
<dbReference type="Pfam" id="PF05658">
    <property type="entry name" value="YadA_head"/>
    <property type="match status" value="6"/>
</dbReference>
<feature type="compositionally biased region" description="Polar residues" evidence="1">
    <location>
        <begin position="8"/>
        <end position="22"/>
    </location>
</feature>
<evidence type="ECO:0000313" key="5">
    <source>
        <dbReference type="Proteomes" id="UP000005045"/>
    </source>
</evidence>
<protein>
    <submittedName>
        <fullName evidence="4">Haemagluttinin domain protein</fullName>
    </submittedName>
</protein>
<proteinExistence type="predicted"/>
<feature type="domain" description="Trimeric autotransporter adhesin YadA-like head" evidence="2">
    <location>
        <begin position="439"/>
        <end position="462"/>
    </location>
</feature>
<dbReference type="SUPFAM" id="SSF101967">
    <property type="entry name" value="Adhesin YadA, collagen-binding domain"/>
    <property type="match status" value="5"/>
</dbReference>
<dbReference type="InterPro" id="IPR008635">
    <property type="entry name" value="Coiled_stalk_dom"/>
</dbReference>
<feature type="domain" description="Trimeric autotransporter adhesin YadA-like head" evidence="2">
    <location>
        <begin position="282"/>
        <end position="308"/>
    </location>
</feature>
<accession>B1G178</accession>
<dbReference type="InterPro" id="IPR008640">
    <property type="entry name" value="Adhesin_Head_dom"/>
</dbReference>
<feature type="domain" description="Trimeric autotransporter adhesin YadA-like head" evidence="2">
    <location>
        <begin position="582"/>
        <end position="608"/>
    </location>
</feature>
<feature type="domain" description="Trimeric autotransporter adhesin YadA-like stalk" evidence="3">
    <location>
        <begin position="347"/>
        <end position="384"/>
    </location>
</feature>
<keyword evidence="5" id="KW-1185">Reference proteome</keyword>
<reference evidence="4 5" key="1">
    <citation type="submission" date="2008-03" db="EMBL/GenBank/DDBJ databases">
        <title>Sequencing of the draft genome and assembly of Burkholderia graminis C4D1M.</title>
        <authorList>
            <consortium name="US DOE Joint Genome Institute (JGI-PGF)"/>
            <person name="Copeland A."/>
            <person name="Lucas S."/>
            <person name="Lapidus A."/>
            <person name="Glavina del Rio T."/>
            <person name="Dalin E."/>
            <person name="Tice H."/>
            <person name="Bruce D."/>
            <person name="Goodwin L."/>
            <person name="Pitluck S."/>
            <person name="Larimer F."/>
            <person name="Land M.L."/>
            <person name="Hauser L."/>
            <person name="Tiedje J."/>
            <person name="Richardson P."/>
        </authorList>
    </citation>
    <scope>NUCLEOTIDE SEQUENCE [LARGE SCALE GENOMIC DNA]</scope>
    <source>
        <strain evidence="5">ATCC 700544 / DSM 17151 / LMG 18924 / NCIMB 13744 / C4D1M</strain>
    </source>
</reference>
<dbReference type="GO" id="GO:0019867">
    <property type="term" value="C:outer membrane"/>
    <property type="evidence" value="ECO:0007669"/>
    <property type="project" value="InterPro"/>
</dbReference>
<sequence>MGGVTHGVQGTTPGSTVSIGSVGNERTLTNLAAGRVTATSTDAVNGSELYATNQAVDSLTSGTVGPFVSNNSVTSTQPVSSGANAAAGGFGATASGAASLVVGNQSTDNGVANSTVLGQGASIASGVTGSNVALGQGSSVTSAAVPTGSGVINGSTVIYAGGAPAGVVSVGTAAAPRQLTNVAAGRVNASSTDAVNGSQLFAADAAIDTIGGQVTNLGNTVASSLGGGTTYNSTTGALTTNLSYGGNTYSSVQNLITAITGGGSAPGIKYFHANSTAPDSQALGTDSIAIGPNAVATNANDVALGSGSQTGTATPTASTTINGTVYSFAGTNPTSVVSVGALGAERQIQNVAAGTLSASSTDAVNGSQLYQTNQAVDSLATTVAADKTHYYSVNDGGTQGANYNNNGATGLNSLAAGVAAAASGASSFAGGNGASTLADNAVALGALSSASVVGGVAIGSGSVSDRAVLSGVGSIANGSHSIPFNTADQTLLGAVSFGSASANTYRQLTNVADGTQAHDAVTIRQLAGALSSFAVTGQLYFHANSAAADSLAVGAESIAVGPTTVVNGDNGVGVGNGAIVDATAPGGVAIGQAANSAQADAIAVGSGSVASGAQSIAQGANASAANAGSIAIGSGAQSTAIDALALGAGANATSANSVALGSGSQTGTATPTPSTTINGTVYGFAGTNPTSVVSVVRRAPSGRSRTSQRDVSTGRARTPSTARSCIRAIRRSTRSPPPSRDRRITSTSTTAAPRAATTTTTARRASTRWRRASERSRRARAAPRSARARRRATRTTWRSVQVRGPAPRRRPRARPSAAPCTALPARTRRAW</sequence>
<feature type="domain" description="Trimeric autotransporter adhesin YadA-like head" evidence="2">
    <location>
        <begin position="552"/>
        <end position="578"/>
    </location>
</feature>
<feature type="compositionally biased region" description="Low complexity" evidence="1">
    <location>
        <begin position="745"/>
        <end position="764"/>
    </location>
</feature>
<feature type="domain" description="Trimeric autotransporter adhesin YadA-like head" evidence="2">
    <location>
        <begin position="610"/>
        <end position="636"/>
    </location>
</feature>
<organism evidence="4 5">
    <name type="scientific">Paraburkholderia graminis (strain ATCC 700544 / DSM 17151 / LMG 18924 / NCIMB 13744 / C4D1M)</name>
    <dbReference type="NCBI Taxonomy" id="396598"/>
    <lineage>
        <taxon>Bacteria</taxon>
        <taxon>Pseudomonadati</taxon>
        <taxon>Pseudomonadota</taxon>
        <taxon>Betaproteobacteria</taxon>
        <taxon>Burkholderiales</taxon>
        <taxon>Burkholderiaceae</taxon>
        <taxon>Paraburkholderia</taxon>
    </lineage>
</organism>
<feature type="compositionally biased region" description="Basic residues" evidence="1">
    <location>
        <begin position="777"/>
        <end position="793"/>
    </location>
</feature>
<evidence type="ECO:0000259" key="2">
    <source>
        <dbReference type="Pfam" id="PF05658"/>
    </source>
</evidence>
<dbReference type="EMBL" id="ABLD01000007">
    <property type="protein sequence ID" value="EDT10318.1"/>
    <property type="molecule type" value="Genomic_DNA"/>
</dbReference>
<evidence type="ECO:0000313" key="4">
    <source>
        <dbReference type="EMBL" id="EDT10318.1"/>
    </source>
</evidence>
<feature type="domain" description="Trimeric autotransporter adhesin YadA-like stalk" evidence="3">
    <location>
        <begin position="28"/>
        <end position="65"/>
    </location>
</feature>
<comment type="caution">
    <text evidence="4">The sequence shown here is derived from an EMBL/GenBank/DDBJ whole genome shotgun (WGS) entry which is preliminary data.</text>
</comment>
<dbReference type="Proteomes" id="UP000005045">
    <property type="component" value="Unassembled WGS sequence"/>
</dbReference>
<dbReference type="AlphaFoldDB" id="B1G178"/>
<feature type="domain" description="Trimeric autotransporter adhesin YadA-like head" evidence="2">
    <location>
        <begin position="639"/>
        <end position="664"/>
    </location>
</feature>
<evidence type="ECO:0000259" key="3">
    <source>
        <dbReference type="Pfam" id="PF05662"/>
    </source>
</evidence>
<name>B1G178_PARG4</name>
<dbReference type="InterPro" id="IPR011049">
    <property type="entry name" value="Serralysin-like_metalloprot_C"/>
</dbReference>
<dbReference type="Gene3D" id="2.150.10.10">
    <property type="entry name" value="Serralysin-like metalloprotease, C-terminal"/>
    <property type="match status" value="6"/>
</dbReference>